<evidence type="ECO:0000256" key="7">
    <source>
        <dbReference type="ARBA" id="ARBA00023054"/>
    </source>
</evidence>
<comment type="subcellular location">
    <subcellularLocation>
        <location evidence="1">Cytoplasm</location>
        <location evidence="1">Cytoskeleton</location>
        <location evidence="1">Spindle</location>
    </subcellularLocation>
</comment>
<dbReference type="GeneID" id="110987199"/>
<gene>
    <name evidence="13 14 15 16 17" type="primary">LOC110987199</name>
</gene>
<dbReference type="PRINTS" id="PR02089">
    <property type="entry name" value="HAUSAUGMINL3"/>
</dbReference>
<reference evidence="13 14" key="1">
    <citation type="submission" date="2025-04" db="UniProtKB">
        <authorList>
            <consortium name="RefSeq"/>
        </authorList>
    </citation>
    <scope>IDENTIFICATION</scope>
</reference>
<keyword evidence="4" id="KW-0132">Cell division</keyword>
<dbReference type="InterPro" id="IPR032733">
    <property type="entry name" value="HAUS3_N"/>
</dbReference>
<evidence type="ECO:0000313" key="14">
    <source>
        <dbReference type="RefSeq" id="XP_022105407.1"/>
    </source>
</evidence>
<evidence type="ECO:0000256" key="9">
    <source>
        <dbReference type="ARBA" id="ARBA00023306"/>
    </source>
</evidence>
<dbReference type="AlphaFoldDB" id="A0A8B7ZPR3"/>
<evidence type="ECO:0000256" key="5">
    <source>
        <dbReference type="ARBA" id="ARBA00022701"/>
    </source>
</evidence>
<evidence type="ECO:0000313" key="17">
    <source>
        <dbReference type="RefSeq" id="XP_022105411.1"/>
    </source>
</evidence>
<dbReference type="InterPro" id="IPR026206">
    <property type="entry name" value="HAUS3"/>
</dbReference>
<name>A0A8B7ZPR3_ACAPL</name>
<keyword evidence="5" id="KW-0493">Microtubule</keyword>
<dbReference type="GO" id="GO:0005874">
    <property type="term" value="C:microtubule"/>
    <property type="evidence" value="ECO:0007669"/>
    <property type="project" value="UniProtKB-KW"/>
</dbReference>
<evidence type="ECO:0000256" key="8">
    <source>
        <dbReference type="ARBA" id="ARBA00023212"/>
    </source>
</evidence>
<evidence type="ECO:0000256" key="3">
    <source>
        <dbReference type="ARBA" id="ARBA00022490"/>
    </source>
</evidence>
<evidence type="ECO:0000256" key="6">
    <source>
        <dbReference type="ARBA" id="ARBA00022776"/>
    </source>
</evidence>
<feature type="domain" description="HAUS augmin-like complex subunit 3 N-terminal" evidence="11">
    <location>
        <begin position="41"/>
        <end position="308"/>
    </location>
</feature>
<keyword evidence="8" id="KW-0206">Cytoskeleton</keyword>
<dbReference type="RefSeq" id="XP_022105409.1">
    <property type="nucleotide sequence ID" value="XM_022249717.1"/>
</dbReference>
<dbReference type="GO" id="GO:0031023">
    <property type="term" value="P:microtubule organizing center organization"/>
    <property type="evidence" value="ECO:0007669"/>
    <property type="project" value="TreeGrafter"/>
</dbReference>
<protein>
    <submittedName>
        <fullName evidence="13 14">HAUS augmin-like complex subunit 3</fullName>
    </submittedName>
</protein>
<evidence type="ECO:0000313" key="12">
    <source>
        <dbReference type="Proteomes" id="UP000694845"/>
    </source>
</evidence>
<dbReference type="RefSeq" id="XP_022105407.1">
    <property type="nucleotide sequence ID" value="XM_022249715.1"/>
</dbReference>
<dbReference type="PANTHER" id="PTHR19378:SF0">
    <property type="entry name" value="HAUS AUGMIN-LIKE COMPLEX SUBUNIT 3"/>
    <property type="match status" value="1"/>
</dbReference>
<evidence type="ECO:0000259" key="11">
    <source>
        <dbReference type="Pfam" id="PF14932"/>
    </source>
</evidence>
<keyword evidence="6" id="KW-0498">Mitosis</keyword>
<evidence type="ECO:0000256" key="4">
    <source>
        <dbReference type="ARBA" id="ARBA00022618"/>
    </source>
</evidence>
<dbReference type="RefSeq" id="XP_022105411.1">
    <property type="nucleotide sequence ID" value="XM_022249719.1"/>
</dbReference>
<evidence type="ECO:0000256" key="2">
    <source>
        <dbReference type="ARBA" id="ARBA00009645"/>
    </source>
</evidence>
<dbReference type="OMA" id="LEWFCGN"/>
<dbReference type="OrthoDB" id="2159690at2759"/>
<organism evidence="12 13">
    <name type="scientific">Acanthaster planci</name>
    <name type="common">Crown-of-thorns starfish</name>
    <dbReference type="NCBI Taxonomy" id="133434"/>
    <lineage>
        <taxon>Eukaryota</taxon>
        <taxon>Metazoa</taxon>
        <taxon>Echinodermata</taxon>
        <taxon>Eleutherozoa</taxon>
        <taxon>Asterozoa</taxon>
        <taxon>Asteroidea</taxon>
        <taxon>Valvatacea</taxon>
        <taxon>Valvatida</taxon>
        <taxon>Acanthasteridae</taxon>
        <taxon>Acanthaster</taxon>
    </lineage>
</organism>
<comment type="similarity">
    <text evidence="2">Belongs to the HAUS3 family.</text>
</comment>
<dbReference type="GO" id="GO:0051225">
    <property type="term" value="P:spindle assembly"/>
    <property type="evidence" value="ECO:0007669"/>
    <property type="project" value="InterPro"/>
</dbReference>
<keyword evidence="9" id="KW-0131">Cell cycle</keyword>
<dbReference type="GO" id="GO:0070652">
    <property type="term" value="C:HAUS complex"/>
    <property type="evidence" value="ECO:0007669"/>
    <property type="project" value="InterPro"/>
</dbReference>
<dbReference type="RefSeq" id="XP_022105406.1">
    <property type="nucleotide sequence ID" value="XM_022249714.1"/>
</dbReference>
<evidence type="ECO:0000313" key="15">
    <source>
        <dbReference type="RefSeq" id="XP_022105408.1"/>
    </source>
</evidence>
<dbReference type="GO" id="GO:0005815">
    <property type="term" value="C:microtubule organizing center"/>
    <property type="evidence" value="ECO:0007669"/>
    <property type="project" value="TreeGrafter"/>
</dbReference>
<dbReference type="KEGG" id="aplc:110987199"/>
<proteinExistence type="inferred from homology"/>
<keyword evidence="3" id="KW-0963">Cytoplasm</keyword>
<evidence type="ECO:0000256" key="1">
    <source>
        <dbReference type="ARBA" id="ARBA00004186"/>
    </source>
</evidence>
<evidence type="ECO:0000313" key="13">
    <source>
        <dbReference type="RefSeq" id="XP_022105406.1"/>
    </source>
</evidence>
<dbReference type="PANTHER" id="PTHR19378">
    <property type="entry name" value="GOLGIN- RELATED"/>
    <property type="match status" value="1"/>
</dbReference>
<feature type="coiled-coil region" evidence="10">
    <location>
        <begin position="114"/>
        <end position="141"/>
    </location>
</feature>
<dbReference type="Pfam" id="PF14932">
    <property type="entry name" value="HAUS-augmin3"/>
    <property type="match status" value="1"/>
</dbReference>
<dbReference type="Proteomes" id="UP000694845">
    <property type="component" value="Unplaced"/>
</dbReference>
<evidence type="ECO:0000313" key="16">
    <source>
        <dbReference type="RefSeq" id="XP_022105409.1"/>
    </source>
</evidence>
<dbReference type="GO" id="GO:0051301">
    <property type="term" value="P:cell division"/>
    <property type="evidence" value="ECO:0007669"/>
    <property type="project" value="UniProtKB-KW"/>
</dbReference>
<dbReference type="RefSeq" id="XP_022105408.1">
    <property type="nucleotide sequence ID" value="XM_022249716.1"/>
</dbReference>
<dbReference type="GO" id="GO:0072686">
    <property type="term" value="C:mitotic spindle"/>
    <property type="evidence" value="ECO:0007669"/>
    <property type="project" value="TreeGrafter"/>
</dbReference>
<keyword evidence="7 10" id="KW-0175">Coiled coil</keyword>
<accession>A0A8B7ZPR3</accession>
<keyword evidence="12" id="KW-1185">Reference proteome</keyword>
<sequence>MRSEILDYENDMMSGGRRLVEALQRISFGESHGLQIEGFDWMFDDEVVTPFLDWFCDNVGPSNLLSDREIREFKILESSGEGILEGDQLEDALKNASVPDETEELSPEMLRDGILQMEEELKAAQLRKERLLQQRNKLSVHHTRLTHKLTKMGLVESATKNHYKKKLEQSQTDNVQMNTALERLSQATKDLLQLYHRIDGMNSDSDPSNTSHDAVFLSQQPLDHYHHTEERFTQELTGFTKKQFFEGIAELVGHDEGSRYQILDISNPSSLAIRGEKQHVTNSDCKELARLQALYPTSQRRCIKAQVEEARLLAACNFTGDKLQSLTHQGYSSSVTELSERLKEVQSKFQSIQRIGAKVAETDLYDLIQENAVLQATRVLYGDYNLKIMRQDYFTSKQDQLIEQLTNQQSRHKFLLMAYEVEAHRHRETHRLLTASEQLLSRNLQARQSRMRMMSDPSLTPPSGIRNTIDSRDMFINRLHSIIVDDKEKNGHQQLFLTYSSLLEGARQLGERLASVQEMLSSTNSSQDSRLADLESTLKRCEDMVYAGSATVDGQPVLSPPDLMNGITRLDQTLQKLEQTIRDIIGDYNNKLKVLKGDPLLARQRRLFVYFLTDPPRLRRTVSELSQRLEAQLVQ</sequence>
<evidence type="ECO:0000256" key="10">
    <source>
        <dbReference type="SAM" id="Coils"/>
    </source>
</evidence>